<evidence type="ECO:0000313" key="2">
    <source>
        <dbReference type="EMBL" id="GFR65166.1"/>
    </source>
</evidence>
<feature type="region of interest" description="Disordered" evidence="1">
    <location>
        <begin position="20"/>
        <end position="61"/>
    </location>
</feature>
<evidence type="ECO:0000256" key="1">
    <source>
        <dbReference type="SAM" id="MobiDB-lite"/>
    </source>
</evidence>
<sequence>MNRHSRGFKLLQLAQERAKRRSDSENVFTQQETPTLLKGDSSILQPTTSTPRHSVGNISRGQDANIPLADLSFSSFLNMSFDINDVLEYEDGISLSWDGKNSKWDSNLSRYPDAGVRQIREVENENNENVHHFYKDVIGGTVVDDGVNDKIVGSSVWADALDGNGNEDIMNGTENVDHDGSDVVDDGIKNGVEICDTGSRVTSTVSEGAENGVVVDDTGNLVLDDHESGGVVDNIEKGVGIQECDDQINNLDVDGGVQGKDANGNTGGGGVDDRCETVDGGEAVHVDEAGVQVQQGDTQNVSVGRKRKADPAKWQKSINKKRREQGLSYTWWKIYG</sequence>
<comment type="caution">
    <text evidence="2">The sequence shown here is derived from an EMBL/GenBank/DDBJ whole genome shotgun (WGS) entry which is preliminary data.</text>
</comment>
<accession>A0AAV4EYE2</accession>
<keyword evidence="3" id="KW-1185">Reference proteome</keyword>
<dbReference type="AlphaFoldDB" id="A0AAV4EYE2"/>
<organism evidence="2 3">
    <name type="scientific">Elysia marginata</name>
    <dbReference type="NCBI Taxonomy" id="1093978"/>
    <lineage>
        <taxon>Eukaryota</taxon>
        <taxon>Metazoa</taxon>
        <taxon>Spiralia</taxon>
        <taxon>Lophotrochozoa</taxon>
        <taxon>Mollusca</taxon>
        <taxon>Gastropoda</taxon>
        <taxon>Heterobranchia</taxon>
        <taxon>Euthyneura</taxon>
        <taxon>Panpulmonata</taxon>
        <taxon>Sacoglossa</taxon>
        <taxon>Placobranchoidea</taxon>
        <taxon>Plakobranchidae</taxon>
        <taxon>Elysia</taxon>
    </lineage>
</organism>
<dbReference type="EMBL" id="BMAT01000371">
    <property type="protein sequence ID" value="GFR65166.1"/>
    <property type="molecule type" value="Genomic_DNA"/>
</dbReference>
<reference evidence="2 3" key="1">
    <citation type="journal article" date="2021" name="Elife">
        <title>Chloroplast acquisition without the gene transfer in kleptoplastic sea slugs, Plakobranchus ocellatus.</title>
        <authorList>
            <person name="Maeda T."/>
            <person name="Takahashi S."/>
            <person name="Yoshida T."/>
            <person name="Shimamura S."/>
            <person name="Takaki Y."/>
            <person name="Nagai Y."/>
            <person name="Toyoda A."/>
            <person name="Suzuki Y."/>
            <person name="Arimoto A."/>
            <person name="Ishii H."/>
            <person name="Satoh N."/>
            <person name="Nishiyama T."/>
            <person name="Hasebe M."/>
            <person name="Maruyama T."/>
            <person name="Minagawa J."/>
            <person name="Obokata J."/>
            <person name="Shigenobu S."/>
        </authorList>
    </citation>
    <scope>NUCLEOTIDE SEQUENCE [LARGE SCALE GENOMIC DNA]</scope>
</reference>
<protein>
    <submittedName>
        <fullName evidence="2">Uncharacterized protein</fullName>
    </submittedName>
</protein>
<evidence type="ECO:0000313" key="3">
    <source>
        <dbReference type="Proteomes" id="UP000762676"/>
    </source>
</evidence>
<feature type="compositionally biased region" description="Polar residues" evidence="1">
    <location>
        <begin position="42"/>
        <end position="61"/>
    </location>
</feature>
<proteinExistence type="predicted"/>
<feature type="compositionally biased region" description="Polar residues" evidence="1">
    <location>
        <begin position="25"/>
        <end position="34"/>
    </location>
</feature>
<gene>
    <name evidence="2" type="ORF">ElyMa_000198500</name>
</gene>
<dbReference type="Proteomes" id="UP000762676">
    <property type="component" value="Unassembled WGS sequence"/>
</dbReference>
<name>A0AAV4EYE2_9GAST</name>